<dbReference type="InterPro" id="IPR050351">
    <property type="entry name" value="BphY/WalK/GraS-like"/>
</dbReference>
<evidence type="ECO:0000256" key="7">
    <source>
        <dbReference type="ARBA" id="ARBA00022840"/>
    </source>
</evidence>
<evidence type="ECO:0000313" key="11">
    <source>
        <dbReference type="Proteomes" id="UP000666369"/>
    </source>
</evidence>
<dbReference type="SMART" id="SM00065">
    <property type="entry name" value="GAF"/>
    <property type="match status" value="1"/>
</dbReference>
<dbReference type="InterPro" id="IPR029016">
    <property type="entry name" value="GAF-like_dom_sf"/>
</dbReference>
<proteinExistence type="predicted"/>
<dbReference type="Gene3D" id="3.30.450.40">
    <property type="match status" value="1"/>
</dbReference>
<keyword evidence="3" id="KW-0597">Phosphoprotein</keyword>
<dbReference type="CDD" id="cd00075">
    <property type="entry name" value="HATPase"/>
    <property type="match status" value="1"/>
</dbReference>
<dbReference type="CDD" id="cd00082">
    <property type="entry name" value="HisKA"/>
    <property type="match status" value="1"/>
</dbReference>
<dbReference type="Pfam" id="PF01590">
    <property type="entry name" value="GAF"/>
    <property type="match status" value="1"/>
</dbReference>
<dbReference type="PANTHER" id="PTHR42878">
    <property type="entry name" value="TWO-COMPONENT HISTIDINE KINASE"/>
    <property type="match status" value="1"/>
</dbReference>
<comment type="caution">
    <text evidence="10">The sequence shown here is derived from an EMBL/GenBank/DDBJ whole genome shotgun (WGS) entry which is preliminary data.</text>
</comment>
<dbReference type="Proteomes" id="UP000666369">
    <property type="component" value="Unassembled WGS sequence"/>
</dbReference>
<dbReference type="RefSeq" id="WP_166108467.1">
    <property type="nucleotide sequence ID" value="NZ_JAADJT010000021.1"/>
</dbReference>
<evidence type="ECO:0000259" key="9">
    <source>
        <dbReference type="PROSITE" id="PS50109"/>
    </source>
</evidence>
<dbReference type="SMART" id="SM00388">
    <property type="entry name" value="HisKA"/>
    <property type="match status" value="1"/>
</dbReference>
<dbReference type="Pfam" id="PF00512">
    <property type="entry name" value="HisKA"/>
    <property type="match status" value="1"/>
</dbReference>
<reference evidence="11" key="1">
    <citation type="submission" date="2023-07" db="EMBL/GenBank/DDBJ databases">
        <title>Duganella aceri sp. nov., isolated from tree sap.</title>
        <authorList>
            <person name="Kim I.S."/>
        </authorList>
    </citation>
    <scope>NUCLEOTIDE SEQUENCE [LARGE SCALE GENOMIC DNA]</scope>
    <source>
        <strain evidence="11">SAP-35</strain>
    </source>
</reference>
<dbReference type="EC" id="2.7.13.3" evidence="2"/>
<dbReference type="SMART" id="SM00387">
    <property type="entry name" value="HATPase_c"/>
    <property type="match status" value="1"/>
</dbReference>
<evidence type="ECO:0000256" key="8">
    <source>
        <dbReference type="ARBA" id="ARBA00023012"/>
    </source>
</evidence>
<dbReference type="InterPro" id="IPR003018">
    <property type="entry name" value="GAF"/>
</dbReference>
<feature type="domain" description="Histidine kinase" evidence="9">
    <location>
        <begin position="180"/>
        <end position="392"/>
    </location>
</feature>
<dbReference type="EMBL" id="JAADJT010000021">
    <property type="protein sequence ID" value="NGZ88348.1"/>
    <property type="molecule type" value="Genomic_DNA"/>
</dbReference>
<dbReference type="GO" id="GO:0016301">
    <property type="term" value="F:kinase activity"/>
    <property type="evidence" value="ECO:0007669"/>
    <property type="project" value="UniProtKB-KW"/>
</dbReference>
<keyword evidence="8" id="KW-0902">Two-component regulatory system</keyword>
<name>A0ABX0FV68_9BURK</name>
<evidence type="ECO:0000256" key="4">
    <source>
        <dbReference type="ARBA" id="ARBA00022679"/>
    </source>
</evidence>
<dbReference type="InterPro" id="IPR004358">
    <property type="entry name" value="Sig_transdc_His_kin-like_C"/>
</dbReference>
<dbReference type="InterPro" id="IPR036890">
    <property type="entry name" value="HATPase_C_sf"/>
</dbReference>
<dbReference type="Pfam" id="PF02518">
    <property type="entry name" value="HATPase_c"/>
    <property type="match status" value="1"/>
</dbReference>
<dbReference type="PRINTS" id="PR00344">
    <property type="entry name" value="BCTRLSENSOR"/>
</dbReference>
<evidence type="ECO:0000256" key="1">
    <source>
        <dbReference type="ARBA" id="ARBA00000085"/>
    </source>
</evidence>
<dbReference type="SUPFAM" id="SSF55874">
    <property type="entry name" value="ATPase domain of HSP90 chaperone/DNA topoisomerase II/histidine kinase"/>
    <property type="match status" value="1"/>
</dbReference>
<evidence type="ECO:0000256" key="2">
    <source>
        <dbReference type="ARBA" id="ARBA00012438"/>
    </source>
</evidence>
<dbReference type="InterPro" id="IPR005467">
    <property type="entry name" value="His_kinase_dom"/>
</dbReference>
<evidence type="ECO:0000256" key="6">
    <source>
        <dbReference type="ARBA" id="ARBA00022777"/>
    </source>
</evidence>
<protein>
    <recommendedName>
        <fullName evidence="2">histidine kinase</fullName>
        <ecNumber evidence="2">2.7.13.3</ecNumber>
    </recommendedName>
</protein>
<dbReference type="InterPro" id="IPR003594">
    <property type="entry name" value="HATPase_dom"/>
</dbReference>
<dbReference type="PANTHER" id="PTHR42878:SF7">
    <property type="entry name" value="SENSOR HISTIDINE KINASE GLRK"/>
    <property type="match status" value="1"/>
</dbReference>
<dbReference type="InterPro" id="IPR003661">
    <property type="entry name" value="HisK_dim/P_dom"/>
</dbReference>
<evidence type="ECO:0000313" key="10">
    <source>
        <dbReference type="EMBL" id="NGZ88348.1"/>
    </source>
</evidence>
<sequence length="397" mass="42923">MHSPIKIDIDTVQSITAVPTVMRVIAQTTGLRWVCVSRVTADAWTMCAVHDELGFGLVPGDEIEIANTFCDQVRRSSVGVVIDDVANDDVYSSHPVPKLFGFQSYFSLPVYRKDGEFFGTLCGLDPNPASLRAPKTLDTLQLFAELLSGQIDAEQGLSAAKAELEAEKQAVELREQFIAILGHDMRTPLASMMMGGEVIARLTDDERILKVAARIDRSGQRIANLIDDAMDFTRSKMDGVLASDQRLDADLQATLTHVVAELRGAYPNSVIDADILIDAPVHCDGKRIAQLASNLIVNAIVHGAPGMPVAVTCSVEQGQFALSVSNAGAAIPPAVAARLFQPFWRGDKSTQAGGLGLGLYIADQIAKAHRGRLLLDSNQERTIFTFSMSIQQAEAEY</sequence>
<evidence type="ECO:0000256" key="5">
    <source>
        <dbReference type="ARBA" id="ARBA00022741"/>
    </source>
</evidence>
<dbReference type="SUPFAM" id="SSF55781">
    <property type="entry name" value="GAF domain-like"/>
    <property type="match status" value="1"/>
</dbReference>
<dbReference type="Gene3D" id="3.30.565.10">
    <property type="entry name" value="Histidine kinase-like ATPase, C-terminal domain"/>
    <property type="match status" value="1"/>
</dbReference>
<keyword evidence="4" id="KW-0808">Transferase</keyword>
<comment type="catalytic activity">
    <reaction evidence="1">
        <text>ATP + protein L-histidine = ADP + protein N-phospho-L-histidine.</text>
        <dbReference type="EC" id="2.7.13.3"/>
    </reaction>
</comment>
<keyword evidence="6 10" id="KW-0418">Kinase</keyword>
<gene>
    <name evidence="10" type="ORF">GW587_29350</name>
</gene>
<keyword evidence="5" id="KW-0547">Nucleotide-binding</keyword>
<accession>A0ABX0FV68</accession>
<dbReference type="Gene3D" id="1.10.287.130">
    <property type="match status" value="1"/>
</dbReference>
<keyword evidence="7" id="KW-0067">ATP-binding</keyword>
<dbReference type="PROSITE" id="PS50109">
    <property type="entry name" value="HIS_KIN"/>
    <property type="match status" value="1"/>
</dbReference>
<keyword evidence="11" id="KW-1185">Reference proteome</keyword>
<dbReference type="InterPro" id="IPR036097">
    <property type="entry name" value="HisK_dim/P_sf"/>
</dbReference>
<organism evidence="10 11">
    <name type="scientific">Duganella aceris</name>
    <dbReference type="NCBI Taxonomy" id="2703883"/>
    <lineage>
        <taxon>Bacteria</taxon>
        <taxon>Pseudomonadati</taxon>
        <taxon>Pseudomonadota</taxon>
        <taxon>Betaproteobacteria</taxon>
        <taxon>Burkholderiales</taxon>
        <taxon>Oxalobacteraceae</taxon>
        <taxon>Telluria group</taxon>
        <taxon>Duganella</taxon>
    </lineage>
</organism>
<evidence type="ECO:0000256" key="3">
    <source>
        <dbReference type="ARBA" id="ARBA00022553"/>
    </source>
</evidence>
<dbReference type="SUPFAM" id="SSF47384">
    <property type="entry name" value="Homodimeric domain of signal transducing histidine kinase"/>
    <property type="match status" value="1"/>
</dbReference>